<dbReference type="RefSeq" id="WP_052474427.1">
    <property type="nucleotide sequence ID" value="NZ_JXRP01000006.1"/>
</dbReference>
<evidence type="ECO:0008006" key="3">
    <source>
        <dbReference type="Google" id="ProtNLM"/>
    </source>
</evidence>
<dbReference type="OrthoDB" id="2615349at2"/>
<reference evidence="1 2" key="1">
    <citation type="submission" date="2015-01" db="EMBL/GenBank/DDBJ databases">
        <title>Genome sequencing of Jeotgalibacillus soli.</title>
        <authorList>
            <person name="Goh K.M."/>
            <person name="Chan K.-G."/>
            <person name="Yaakop A.S."/>
            <person name="Ee R."/>
            <person name="Gan H.M."/>
            <person name="Chan C.S."/>
        </authorList>
    </citation>
    <scope>NUCLEOTIDE SEQUENCE [LARGE SCALE GENOMIC DNA]</scope>
    <source>
        <strain evidence="1 2">P9</strain>
    </source>
</reference>
<accession>A0A0C2W5E3</accession>
<dbReference type="Pfam" id="PF26344">
    <property type="entry name" value="YuzC"/>
    <property type="match status" value="1"/>
</dbReference>
<dbReference type="AlphaFoldDB" id="A0A0C2W5E3"/>
<dbReference type="PATRIC" id="fig|889306.3.peg.178"/>
<evidence type="ECO:0000313" key="1">
    <source>
        <dbReference type="EMBL" id="KIL51806.1"/>
    </source>
</evidence>
<dbReference type="STRING" id="889306.KP78_01760"/>
<dbReference type="EMBL" id="JXRP01000006">
    <property type="protein sequence ID" value="KIL51806.1"/>
    <property type="molecule type" value="Genomic_DNA"/>
</dbReference>
<organism evidence="1 2">
    <name type="scientific">Jeotgalibacillus soli</name>
    <dbReference type="NCBI Taxonomy" id="889306"/>
    <lineage>
        <taxon>Bacteria</taxon>
        <taxon>Bacillati</taxon>
        <taxon>Bacillota</taxon>
        <taxon>Bacilli</taxon>
        <taxon>Bacillales</taxon>
        <taxon>Caryophanaceae</taxon>
        <taxon>Jeotgalibacillus</taxon>
    </lineage>
</organism>
<dbReference type="InterPro" id="IPR058870">
    <property type="entry name" value="YuzC"/>
</dbReference>
<gene>
    <name evidence="1" type="ORF">KP78_01760</name>
</gene>
<comment type="caution">
    <text evidence="1">The sequence shown here is derived from an EMBL/GenBank/DDBJ whole genome shotgun (WGS) entry which is preliminary data.</text>
</comment>
<keyword evidence="2" id="KW-1185">Reference proteome</keyword>
<dbReference type="Proteomes" id="UP000031938">
    <property type="component" value="Unassembled WGS sequence"/>
</dbReference>
<name>A0A0C2W5E3_9BACL</name>
<evidence type="ECO:0000313" key="2">
    <source>
        <dbReference type="Proteomes" id="UP000031938"/>
    </source>
</evidence>
<sequence length="114" mass="12938">MYYQNPYYQFPINRQQYPPVDVTTFEHSVKAFQVTVVEAGTLLKKFAEPQFAHRIMSAAQTGNHKEVDSLIKSIGISTPVTAKYTPDGIFLTIHAEAQGSQCCTLTMYLRWGKF</sequence>
<proteinExistence type="predicted"/>
<protein>
    <recommendedName>
        <fullName evidence="3">Inner spore coat protein</fullName>
    </recommendedName>
</protein>